<reference evidence="2 3" key="1">
    <citation type="submission" date="2019-06" db="EMBL/GenBank/DDBJ databases">
        <title>Sequencing the genomes of 1000 actinobacteria strains.</title>
        <authorList>
            <person name="Klenk H.-P."/>
        </authorList>
    </citation>
    <scope>NUCLEOTIDE SEQUENCE [LARGE SCALE GENOMIC DNA]</scope>
    <source>
        <strain evidence="2 3">DSM 18935</strain>
    </source>
</reference>
<feature type="domain" description="DUF403" evidence="1">
    <location>
        <begin position="1"/>
        <end position="294"/>
    </location>
</feature>
<dbReference type="RefSeq" id="WP_144857375.1">
    <property type="nucleotide sequence ID" value="NZ_BAAAYT010000005.1"/>
</dbReference>
<dbReference type="EMBL" id="VIUW01000003">
    <property type="protein sequence ID" value="TWD14511.1"/>
    <property type="molecule type" value="Genomic_DNA"/>
</dbReference>
<dbReference type="InterPro" id="IPR051680">
    <property type="entry name" value="ATP-dep_Glu-Cys_Ligase-2"/>
</dbReference>
<dbReference type="InterPro" id="IPR007296">
    <property type="entry name" value="DUF403"/>
</dbReference>
<keyword evidence="3" id="KW-1185">Reference proteome</keyword>
<gene>
    <name evidence="2" type="ORF">FB557_1923</name>
</gene>
<dbReference type="Pfam" id="PF04168">
    <property type="entry name" value="Alpha-E"/>
    <property type="match status" value="1"/>
</dbReference>
<dbReference type="Proteomes" id="UP000315628">
    <property type="component" value="Unassembled WGS sequence"/>
</dbReference>
<dbReference type="PANTHER" id="PTHR34595:SF7">
    <property type="entry name" value="SLL1039 PROTEIN"/>
    <property type="match status" value="1"/>
</dbReference>
<evidence type="ECO:0000259" key="1">
    <source>
        <dbReference type="Pfam" id="PF04168"/>
    </source>
</evidence>
<comment type="caution">
    <text evidence="2">The sequence shown here is derived from an EMBL/GenBank/DDBJ whole genome shotgun (WGS) entry which is preliminary data.</text>
</comment>
<proteinExistence type="predicted"/>
<protein>
    <submittedName>
        <fullName evidence="2">Putative alpha-E superfamily protein</fullName>
    </submittedName>
</protein>
<dbReference type="PANTHER" id="PTHR34595">
    <property type="entry name" value="BLR5612 PROTEIN"/>
    <property type="match status" value="1"/>
</dbReference>
<sequence>MLSRIADSLFWIGRYIERADGTARMVDTLRLSLIEDPAQNENYTSSMLLGGIMGYDEINPEVGYEEVARQLVFDAANPSAISGSWLAARENARRARETLSTELWEVINTSWHRWNGLGTKAATQQHLGWVRERSALVAGIADVTMSHDDAWNFICLGRSLERADMTARIVATGALDWGPSWGVVLSSCGAQQAMLRTMRGVITDRSAAAFLSLDRRFPRSVLASLEDAERRLMTLAPDNDRVGFSDEGRRILGEMRSRLEYNDPDHVLADLPNQMRQVQDAVTAASEAIGDRYFKSAPVQEWTGEIL</sequence>
<organism evidence="2 3">
    <name type="scientific">Marihabitans asiaticum</name>
    <dbReference type="NCBI Taxonomy" id="415218"/>
    <lineage>
        <taxon>Bacteria</taxon>
        <taxon>Bacillati</taxon>
        <taxon>Actinomycetota</taxon>
        <taxon>Actinomycetes</taxon>
        <taxon>Micrococcales</taxon>
        <taxon>Intrasporangiaceae</taxon>
        <taxon>Marihabitans</taxon>
    </lineage>
</organism>
<evidence type="ECO:0000313" key="2">
    <source>
        <dbReference type="EMBL" id="TWD14511.1"/>
    </source>
</evidence>
<dbReference type="OrthoDB" id="9803532at2"/>
<accession>A0A560WA57</accession>
<evidence type="ECO:0000313" key="3">
    <source>
        <dbReference type="Proteomes" id="UP000315628"/>
    </source>
</evidence>
<name>A0A560WA57_9MICO</name>
<dbReference type="AlphaFoldDB" id="A0A560WA57"/>